<dbReference type="PROSITE" id="PS51257">
    <property type="entry name" value="PROKAR_LIPOPROTEIN"/>
    <property type="match status" value="1"/>
</dbReference>
<comment type="caution">
    <text evidence="2">The sequence shown here is derived from an EMBL/GenBank/DDBJ whole genome shotgun (WGS) entry which is preliminary data.</text>
</comment>
<reference evidence="2 3" key="1">
    <citation type="submission" date="2017-06" db="EMBL/GenBank/DDBJ databases">
        <title>Genome sequencing and assembly of Stenotrophomonas maltophilia DF07.</title>
        <authorList>
            <person name="Iyer R."/>
        </authorList>
    </citation>
    <scope>NUCLEOTIDE SEQUENCE [LARGE SCALE GENOMIC DNA]</scope>
    <source>
        <strain evidence="2 3">DF07</strain>
    </source>
</reference>
<dbReference type="AlphaFoldDB" id="A0A270NPY0"/>
<dbReference type="InterPro" id="IPR058827">
    <property type="entry name" value="YbbD_head"/>
</dbReference>
<evidence type="ECO:0000259" key="1">
    <source>
        <dbReference type="Pfam" id="PF26610"/>
    </source>
</evidence>
<dbReference type="Pfam" id="PF26610">
    <property type="entry name" value="YbbD_head"/>
    <property type="match status" value="1"/>
</dbReference>
<name>A0A270NPY0_STEMA</name>
<organism evidence="2 3">
    <name type="scientific">Stenotrophomonas maltophilia</name>
    <name type="common">Pseudomonas maltophilia</name>
    <name type="synonym">Xanthomonas maltophilia</name>
    <dbReference type="NCBI Taxonomy" id="40324"/>
    <lineage>
        <taxon>Bacteria</taxon>
        <taxon>Pseudomonadati</taxon>
        <taxon>Pseudomonadota</taxon>
        <taxon>Gammaproteobacteria</taxon>
        <taxon>Lysobacterales</taxon>
        <taxon>Lysobacteraceae</taxon>
        <taxon>Stenotrophomonas</taxon>
        <taxon>Stenotrophomonas maltophilia group</taxon>
    </lineage>
</organism>
<dbReference type="Proteomes" id="UP000216433">
    <property type="component" value="Unassembled WGS sequence"/>
</dbReference>
<dbReference type="EMBL" id="NJGC01000002">
    <property type="protein sequence ID" value="PAM74087.1"/>
    <property type="molecule type" value="Genomic_DNA"/>
</dbReference>
<sequence>MLMTRMPQMYAPKLLPIVTLSIALSGCMEVASTEYADRNQAVSRQAIGESKWLPSWLPEDAVNIRESHDMDTNESWLVFRLTSGVLALPEECRLVSRPEMSDARVMRRFPQFARNAWSRASSHGGKFYLCPEGNVGRWVMRDEELGLVYSGIAL</sequence>
<evidence type="ECO:0000313" key="3">
    <source>
        <dbReference type="Proteomes" id="UP000216433"/>
    </source>
</evidence>
<gene>
    <name evidence="2" type="ORF">CEK00_01805</name>
</gene>
<evidence type="ECO:0000313" key="2">
    <source>
        <dbReference type="EMBL" id="PAM74087.1"/>
    </source>
</evidence>
<feature type="domain" description="YbbD head" evidence="1">
    <location>
        <begin position="30"/>
        <end position="79"/>
    </location>
</feature>
<proteinExistence type="predicted"/>
<protein>
    <recommendedName>
        <fullName evidence="1">YbbD head domain-containing protein</fullName>
    </recommendedName>
</protein>
<accession>A0A270NPY0</accession>